<feature type="region of interest" description="Disordered" evidence="1">
    <location>
        <begin position="209"/>
        <end position="295"/>
    </location>
</feature>
<dbReference type="Proteomes" id="UP001211907">
    <property type="component" value="Unassembled WGS sequence"/>
</dbReference>
<organism evidence="2 3">
    <name type="scientific">Physocladia obscura</name>
    <dbReference type="NCBI Taxonomy" id="109957"/>
    <lineage>
        <taxon>Eukaryota</taxon>
        <taxon>Fungi</taxon>
        <taxon>Fungi incertae sedis</taxon>
        <taxon>Chytridiomycota</taxon>
        <taxon>Chytridiomycota incertae sedis</taxon>
        <taxon>Chytridiomycetes</taxon>
        <taxon>Chytridiales</taxon>
        <taxon>Chytriomycetaceae</taxon>
        <taxon>Physocladia</taxon>
    </lineage>
</organism>
<dbReference type="AlphaFoldDB" id="A0AAD5SMN1"/>
<feature type="compositionally biased region" description="Low complexity" evidence="1">
    <location>
        <begin position="285"/>
        <end position="295"/>
    </location>
</feature>
<feature type="compositionally biased region" description="Gly residues" evidence="1">
    <location>
        <begin position="248"/>
        <end position="260"/>
    </location>
</feature>
<reference evidence="2" key="1">
    <citation type="submission" date="2020-05" db="EMBL/GenBank/DDBJ databases">
        <title>Phylogenomic resolution of chytrid fungi.</title>
        <authorList>
            <person name="Stajich J.E."/>
            <person name="Amses K."/>
            <person name="Simmons R."/>
            <person name="Seto K."/>
            <person name="Myers J."/>
            <person name="Bonds A."/>
            <person name="Quandt C.A."/>
            <person name="Barry K."/>
            <person name="Liu P."/>
            <person name="Grigoriev I."/>
            <person name="Longcore J.E."/>
            <person name="James T.Y."/>
        </authorList>
    </citation>
    <scope>NUCLEOTIDE SEQUENCE</scope>
    <source>
        <strain evidence="2">JEL0513</strain>
    </source>
</reference>
<evidence type="ECO:0000313" key="3">
    <source>
        <dbReference type="Proteomes" id="UP001211907"/>
    </source>
</evidence>
<feature type="compositionally biased region" description="Low complexity" evidence="1">
    <location>
        <begin position="165"/>
        <end position="182"/>
    </location>
</feature>
<keyword evidence="3" id="KW-1185">Reference proteome</keyword>
<feature type="compositionally biased region" description="Pro residues" evidence="1">
    <location>
        <begin position="83"/>
        <end position="93"/>
    </location>
</feature>
<feature type="non-terminal residue" evidence="2">
    <location>
        <position position="1"/>
    </location>
</feature>
<proteinExistence type="predicted"/>
<sequence>RRLALSTQPPPLPSFSVPQSPSSSLSNENTLQPSPPQAAKQSYLLAVSGAQTASLPASSATSNNILKPSLKLISGPGGSGPIIPLPGPPPFNPPDSVIQQYQQRLRQQELSLQQQQQQQQQQLSTSPPKLPLSSSLPKQSAFPVIPELLPQPTPQRYLPHQHYQNQQLGANNNNNSPNSANGTEPQLRISDRLAVRQIETERYNNMESELDSLLSAPSTTPAVYSNPRDGQQRHAPPRRDSLLASLNSGGGGVGGSGGGGRSDDGSSSGHRNSAVIPVPQYLSMQQQQQQQRESA</sequence>
<feature type="compositionally biased region" description="Low complexity" evidence="1">
    <location>
        <begin position="99"/>
        <end position="140"/>
    </location>
</feature>
<feature type="compositionally biased region" description="Low complexity" evidence="1">
    <location>
        <begin position="14"/>
        <end position="26"/>
    </location>
</feature>
<accession>A0AAD5SMN1</accession>
<feature type="compositionally biased region" description="Polar residues" evidence="1">
    <location>
        <begin position="49"/>
        <end position="66"/>
    </location>
</feature>
<dbReference type="EMBL" id="JADGJH010004832">
    <property type="protein sequence ID" value="KAJ3083673.1"/>
    <property type="molecule type" value="Genomic_DNA"/>
</dbReference>
<feature type="non-terminal residue" evidence="2">
    <location>
        <position position="295"/>
    </location>
</feature>
<protein>
    <submittedName>
        <fullName evidence="2">Uncharacterized protein</fullName>
    </submittedName>
</protein>
<gene>
    <name evidence="2" type="ORF">HK100_009425</name>
</gene>
<name>A0AAD5SMN1_9FUNG</name>
<comment type="caution">
    <text evidence="2">The sequence shown here is derived from an EMBL/GenBank/DDBJ whole genome shotgun (WGS) entry which is preliminary data.</text>
</comment>
<feature type="region of interest" description="Disordered" evidence="1">
    <location>
        <begin position="1"/>
        <end position="189"/>
    </location>
</feature>
<evidence type="ECO:0000313" key="2">
    <source>
        <dbReference type="EMBL" id="KAJ3083673.1"/>
    </source>
</evidence>
<evidence type="ECO:0000256" key="1">
    <source>
        <dbReference type="SAM" id="MobiDB-lite"/>
    </source>
</evidence>